<sequence>MASTKDDSADSVQFFEGVEKLLEIWFTSNSARNKQLGDLRQIPRLNQGSYIWCQKVLPVHVFTFGCSKLDGQLVRYPILKGFLCTMNIMNLIRFLTPHYSFLGTTAGSFLSYFPSFF</sequence>
<dbReference type="EMBL" id="JAIFRP010000233">
    <property type="protein sequence ID" value="KAK2578553.1"/>
    <property type="molecule type" value="Genomic_DNA"/>
</dbReference>
<protein>
    <submittedName>
        <fullName evidence="5">Uncharacterized protein</fullName>
    </submittedName>
</protein>
<gene>
    <name evidence="5" type="ORF">KPH14_012233</name>
</gene>
<dbReference type="Gene3D" id="3.30.360.50">
    <property type="entry name" value="S-adenosylmethionine decarboxylase"/>
    <property type="match status" value="1"/>
</dbReference>
<evidence type="ECO:0000256" key="1">
    <source>
        <dbReference type="ARBA" id="ARBA00004911"/>
    </source>
</evidence>
<evidence type="ECO:0000256" key="3">
    <source>
        <dbReference type="ARBA" id="ARBA00023066"/>
    </source>
</evidence>
<dbReference type="AlphaFoldDB" id="A0AAD9VL46"/>
<keyword evidence="4" id="KW-0620">Polyamine biosynthesis</keyword>
<dbReference type="InterPro" id="IPR016067">
    <property type="entry name" value="S-AdoMet_deCO2ase_core"/>
</dbReference>
<dbReference type="GO" id="GO:0004014">
    <property type="term" value="F:adenosylmethionine decarboxylase activity"/>
    <property type="evidence" value="ECO:0007669"/>
    <property type="project" value="InterPro"/>
</dbReference>
<comment type="similarity">
    <text evidence="2">Belongs to the eukaryotic AdoMetDC family.</text>
</comment>
<reference evidence="5" key="1">
    <citation type="submission" date="2021-08" db="EMBL/GenBank/DDBJ databases">
        <authorList>
            <person name="Misof B."/>
            <person name="Oliver O."/>
            <person name="Podsiadlowski L."/>
            <person name="Donath A."/>
            <person name="Peters R."/>
            <person name="Mayer C."/>
            <person name="Rust J."/>
            <person name="Gunkel S."/>
            <person name="Lesny P."/>
            <person name="Martin S."/>
            <person name="Oeyen J.P."/>
            <person name="Petersen M."/>
            <person name="Panagiotis P."/>
            <person name="Wilbrandt J."/>
            <person name="Tanja T."/>
        </authorList>
    </citation>
    <scope>NUCLEOTIDE SEQUENCE</scope>
    <source>
        <strain evidence="5">GBR_01_08_01A</strain>
        <tissue evidence="5">Thorax + abdomen</tissue>
    </source>
</reference>
<evidence type="ECO:0000256" key="4">
    <source>
        <dbReference type="ARBA" id="ARBA00023115"/>
    </source>
</evidence>
<dbReference type="Pfam" id="PF01536">
    <property type="entry name" value="SAM_decarbox"/>
    <property type="match status" value="1"/>
</dbReference>
<accession>A0AAD9VL46</accession>
<comment type="caution">
    <text evidence="5">The sequence shown here is derived from an EMBL/GenBank/DDBJ whole genome shotgun (WGS) entry which is preliminary data.</text>
</comment>
<evidence type="ECO:0000313" key="6">
    <source>
        <dbReference type="Proteomes" id="UP001258017"/>
    </source>
</evidence>
<evidence type="ECO:0000313" key="5">
    <source>
        <dbReference type="EMBL" id="KAK2578553.1"/>
    </source>
</evidence>
<proteinExistence type="inferred from homology"/>
<dbReference type="Proteomes" id="UP001258017">
    <property type="component" value="Unassembled WGS sequence"/>
</dbReference>
<reference evidence="5" key="2">
    <citation type="journal article" date="2023" name="Commun. Biol.">
        <title>Intrasexual cuticular hydrocarbon dimorphism in a wasp sheds light on hydrocarbon biosynthesis genes in Hymenoptera.</title>
        <authorList>
            <person name="Moris V.C."/>
            <person name="Podsiadlowski L."/>
            <person name="Martin S."/>
            <person name="Oeyen J.P."/>
            <person name="Donath A."/>
            <person name="Petersen M."/>
            <person name="Wilbrandt J."/>
            <person name="Misof B."/>
            <person name="Liedtke D."/>
            <person name="Thamm M."/>
            <person name="Scheiner R."/>
            <person name="Schmitt T."/>
            <person name="Niehuis O."/>
        </authorList>
    </citation>
    <scope>NUCLEOTIDE SEQUENCE</scope>
    <source>
        <strain evidence="5">GBR_01_08_01A</strain>
    </source>
</reference>
<evidence type="ECO:0000256" key="2">
    <source>
        <dbReference type="ARBA" id="ARBA00008466"/>
    </source>
</evidence>
<organism evidence="5 6">
    <name type="scientific">Odynerus spinipes</name>
    <dbReference type="NCBI Taxonomy" id="1348599"/>
    <lineage>
        <taxon>Eukaryota</taxon>
        <taxon>Metazoa</taxon>
        <taxon>Ecdysozoa</taxon>
        <taxon>Arthropoda</taxon>
        <taxon>Hexapoda</taxon>
        <taxon>Insecta</taxon>
        <taxon>Pterygota</taxon>
        <taxon>Neoptera</taxon>
        <taxon>Endopterygota</taxon>
        <taxon>Hymenoptera</taxon>
        <taxon>Apocrita</taxon>
        <taxon>Aculeata</taxon>
        <taxon>Vespoidea</taxon>
        <taxon>Vespidae</taxon>
        <taxon>Eumeninae</taxon>
        <taxon>Odynerus</taxon>
    </lineage>
</organism>
<name>A0AAD9VL46_9HYME</name>
<dbReference type="InterPro" id="IPR048283">
    <property type="entry name" value="AdoMetDC-like"/>
</dbReference>
<comment type="pathway">
    <text evidence="1">Amine and polyamine biosynthesis; S-adenosylmethioninamine biosynthesis; S-adenosylmethioninamine from S-adenosyl-L-methionine: step 1/1.</text>
</comment>
<dbReference type="SUPFAM" id="SSF56276">
    <property type="entry name" value="S-adenosylmethionine decarboxylase"/>
    <property type="match status" value="1"/>
</dbReference>
<keyword evidence="3" id="KW-0745">Spermidine biosynthesis</keyword>
<dbReference type="GO" id="GO:0008295">
    <property type="term" value="P:spermidine biosynthetic process"/>
    <property type="evidence" value="ECO:0007669"/>
    <property type="project" value="UniProtKB-KW"/>
</dbReference>
<keyword evidence="6" id="KW-1185">Reference proteome</keyword>